<evidence type="ECO:0000256" key="1">
    <source>
        <dbReference type="ARBA" id="ARBA00022475"/>
    </source>
</evidence>
<dbReference type="InterPro" id="IPR050256">
    <property type="entry name" value="Glycosyltransferase_2"/>
</dbReference>
<evidence type="ECO:0000256" key="8">
    <source>
        <dbReference type="SAM" id="Phobius"/>
    </source>
</evidence>
<evidence type="ECO:0000256" key="5">
    <source>
        <dbReference type="ARBA" id="ARBA00022985"/>
    </source>
</evidence>
<evidence type="ECO:0000256" key="6">
    <source>
        <dbReference type="ARBA" id="ARBA00022989"/>
    </source>
</evidence>
<dbReference type="Gene3D" id="3.90.550.10">
    <property type="entry name" value="Spore Coat Polysaccharide Biosynthesis Protein SpsA, Chain A"/>
    <property type="match status" value="1"/>
</dbReference>
<keyword evidence="5" id="KW-0448">Lipopolysaccharide biosynthesis</keyword>
<dbReference type="Pfam" id="PF00535">
    <property type="entry name" value="Glycos_transf_2"/>
    <property type="match status" value="1"/>
</dbReference>
<evidence type="ECO:0000256" key="3">
    <source>
        <dbReference type="ARBA" id="ARBA00022679"/>
    </source>
</evidence>
<feature type="domain" description="Glycosyltransferase 2-like" evidence="9">
    <location>
        <begin position="4"/>
        <end position="146"/>
    </location>
</feature>
<feature type="transmembrane region" description="Helical" evidence="8">
    <location>
        <begin position="274"/>
        <end position="298"/>
    </location>
</feature>
<reference evidence="10 11" key="1">
    <citation type="submission" date="2020-03" db="EMBL/GenBank/DDBJ databases">
        <title>Tamlana sp. nov, isolated from XXX.</title>
        <authorList>
            <person name="Cao W.R."/>
        </authorList>
    </citation>
    <scope>NUCLEOTIDE SEQUENCE [LARGE SCALE GENOMIC DNA]</scope>
    <source>
        <strain evidence="10 11">HST1-43</strain>
    </source>
</reference>
<evidence type="ECO:0000256" key="2">
    <source>
        <dbReference type="ARBA" id="ARBA00022676"/>
    </source>
</evidence>
<keyword evidence="6 8" id="KW-1133">Transmembrane helix</keyword>
<comment type="caution">
    <text evidence="10">The sequence shown here is derived from an EMBL/GenBank/DDBJ whole genome shotgun (WGS) entry which is preliminary data.</text>
</comment>
<keyword evidence="1" id="KW-1003">Cell membrane</keyword>
<protein>
    <submittedName>
        <fullName evidence="10">Glycosyltransferase</fullName>
    </submittedName>
</protein>
<evidence type="ECO:0000313" key="10">
    <source>
        <dbReference type="EMBL" id="NJX16241.1"/>
    </source>
</evidence>
<organism evidence="10 11">
    <name type="scientific">Tamlana crocina</name>
    <dbReference type="NCBI Taxonomy" id="393006"/>
    <lineage>
        <taxon>Bacteria</taxon>
        <taxon>Pseudomonadati</taxon>
        <taxon>Bacteroidota</taxon>
        <taxon>Flavobacteriia</taxon>
        <taxon>Flavobacteriales</taxon>
        <taxon>Flavobacteriaceae</taxon>
        <taxon>Tamlana</taxon>
    </lineage>
</organism>
<keyword evidence="2" id="KW-0328">Glycosyltransferase</keyword>
<accession>A0ABX1DD00</accession>
<keyword evidence="7 8" id="KW-0472">Membrane</keyword>
<feature type="transmembrane region" description="Helical" evidence="8">
    <location>
        <begin position="235"/>
        <end position="254"/>
    </location>
</feature>
<dbReference type="RefSeq" id="WP_167918663.1">
    <property type="nucleotide sequence ID" value="NZ_JAAVJS010000017.1"/>
</dbReference>
<name>A0ABX1DD00_9FLAO</name>
<dbReference type="PANTHER" id="PTHR48090:SF3">
    <property type="entry name" value="UNDECAPRENYL-PHOSPHATE 4-DEOXY-4-FORMAMIDO-L-ARABINOSE TRANSFERASE"/>
    <property type="match status" value="1"/>
</dbReference>
<sequence length="316" mass="36006">MNISVVIPLLNEQESLTELHDWIVNVMQSNRFSYEIIFIDDGSTDDSWETISKLSEQNDNVRGIRFLKNFGKSQALHAGFDKAKGQVVITMDADLQDSPDEIPELYNMVTNDGFDLVSGWKKKRYDSVISKNMPSKLFNWAARKTSGVKLNDFNCGLKAYKIDVVKNIDVNGEMHRYIPVLSKNAGFTKIGEKVVQHQARKYGVTKFGMNRFIHGFLDLITIWFLSRFGKRPMHLFGALGFIMFAIGFAFSAYLGIDKLFLNPGGRLITQRPQFYIALATMVIGTQFFVAGFLGEIVLRNKSDKKRYLIKEKLNLN</sequence>
<dbReference type="InterPro" id="IPR029044">
    <property type="entry name" value="Nucleotide-diphossugar_trans"/>
</dbReference>
<evidence type="ECO:0000256" key="7">
    <source>
        <dbReference type="ARBA" id="ARBA00023136"/>
    </source>
</evidence>
<evidence type="ECO:0000313" key="11">
    <source>
        <dbReference type="Proteomes" id="UP000760545"/>
    </source>
</evidence>
<evidence type="ECO:0000256" key="4">
    <source>
        <dbReference type="ARBA" id="ARBA00022692"/>
    </source>
</evidence>
<keyword evidence="3" id="KW-0808">Transferase</keyword>
<dbReference type="Proteomes" id="UP000760545">
    <property type="component" value="Unassembled WGS sequence"/>
</dbReference>
<dbReference type="SUPFAM" id="SSF53448">
    <property type="entry name" value="Nucleotide-diphospho-sugar transferases"/>
    <property type="match status" value="1"/>
</dbReference>
<evidence type="ECO:0000259" key="9">
    <source>
        <dbReference type="Pfam" id="PF00535"/>
    </source>
</evidence>
<keyword evidence="11" id="KW-1185">Reference proteome</keyword>
<dbReference type="PANTHER" id="PTHR48090">
    <property type="entry name" value="UNDECAPRENYL-PHOSPHATE 4-DEOXY-4-FORMAMIDO-L-ARABINOSE TRANSFERASE-RELATED"/>
    <property type="match status" value="1"/>
</dbReference>
<dbReference type="EMBL" id="JAAVJS010000017">
    <property type="protein sequence ID" value="NJX16241.1"/>
    <property type="molecule type" value="Genomic_DNA"/>
</dbReference>
<dbReference type="CDD" id="cd04187">
    <property type="entry name" value="DPM1_like_bac"/>
    <property type="match status" value="1"/>
</dbReference>
<proteinExistence type="predicted"/>
<gene>
    <name evidence="10" type="ORF">HC176_12160</name>
</gene>
<dbReference type="InterPro" id="IPR001173">
    <property type="entry name" value="Glyco_trans_2-like"/>
</dbReference>
<keyword evidence="4 8" id="KW-0812">Transmembrane</keyword>